<dbReference type="PRINTS" id="PR00385">
    <property type="entry name" value="P450"/>
</dbReference>
<dbReference type="InterPro" id="IPR001128">
    <property type="entry name" value="Cyt_P450"/>
</dbReference>
<comment type="cofactor">
    <cofactor evidence="6">
        <name>heme</name>
        <dbReference type="ChEBI" id="CHEBI:30413"/>
    </cofactor>
</comment>
<dbReference type="Pfam" id="PF00067">
    <property type="entry name" value="p450"/>
    <property type="match status" value="1"/>
</dbReference>
<evidence type="ECO:0000256" key="5">
    <source>
        <dbReference type="ARBA" id="ARBA00023004"/>
    </source>
</evidence>
<gene>
    <name evidence="8" type="ORF">ASTO00021_LOCUS10045</name>
    <name evidence="9" type="ORF">ASTO00021_LOCUS10046</name>
</gene>
<name>A0A6S8D9R5_9STRA</name>
<keyword evidence="7" id="KW-0503">Monooxygenase</keyword>
<evidence type="ECO:0000256" key="2">
    <source>
        <dbReference type="ARBA" id="ARBA00022617"/>
    </source>
</evidence>
<keyword evidence="2 6" id="KW-0349">Heme</keyword>
<evidence type="ECO:0000256" key="7">
    <source>
        <dbReference type="RuleBase" id="RU000461"/>
    </source>
</evidence>
<dbReference type="PANTHER" id="PTHR24289:SF1">
    <property type="entry name" value="STEROID 17-ALPHA-HYDROXYLASE_17,20 LYASE"/>
    <property type="match status" value="1"/>
</dbReference>
<proteinExistence type="inferred from homology"/>
<dbReference type="SUPFAM" id="SSF48264">
    <property type="entry name" value="Cytochrome P450"/>
    <property type="match status" value="1"/>
</dbReference>
<dbReference type="EMBL" id="HBIN01013307">
    <property type="protein sequence ID" value="CAE0439884.1"/>
    <property type="molecule type" value="Transcribed_RNA"/>
</dbReference>
<sequence length="445" mass="52104">MDSFYEALKTKQDDFANRPVLKSFDYICHGAGVAMNNGPRWRMIRTAMQQKVTNKQKGVEAEDMIVEEVSSSLKWLLDERVKVGRGKDFDFRQLCRRESLNIAMRNCFSFRFGEEKSPQYWEVQDWIRIIFEYIAQGSPSDFMPIFKYFPNPEIIKARKAIDKMEAFIDAELQKHKTALGTKQEKDYDFIDHMLQHQIEAKKSGSDTLTDLDIRVCTWDIMAGQIDTSATTMEWMIYILINHKSVLKKVQRLLDEVVGPDRLPNLNDIPKLEYLTAIIDEVFRWKHFAPQGLPHEAAKDTTILGYNVPKGTQVFLNYHSLHMNPKYWKKPEEFRPERFLEEERALLETCLHPEKFFPSKESYKFVPFGQGRRRCVGYGIGRIVMWLKAAMWLHCFEWESADGKPLDITTEYLGITLVPEEQKVKAIPRPAARLLRFIDPNKIETR</sequence>
<evidence type="ECO:0000313" key="8">
    <source>
        <dbReference type="EMBL" id="CAE0439884.1"/>
    </source>
</evidence>
<feature type="binding site" description="axial binding residue" evidence="6">
    <location>
        <position position="374"/>
    </location>
    <ligand>
        <name>heme</name>
        <dbReference type="ChEBI" id="CHEBI:30413"/>
    </ligand>
    <ligandPart>
        <name>Fe</name>
        <dbReference type="ChEBI" id="CHEBI:18248"/>
    </ligandPart>
</feature>
<dbReference type="GO" id="GO:0020037">
    <property type="term" value="F:heme binding"/>
    <property type="evidence" value="ECO:0007669"/>
    <property type="project" value="InterPro"/>
</dbReference>
<dbReference type="InterPro" id="IPR017972">
    <property type="entry name" value="Cyt_P450_CS"/>
</dbReference>
<organism evidence="8">
    <name type="scientific">Aplanochytrium stocchinoi</name>
    <dbReference type="NCBI Taxonomy" id="215587"/>
    <lineage>
        <taxon>Eukaryota</taxon>
        <taxon>Sar</taxon>
        <taxon>Stramenopiles</taxon>
        <taxon>Bigyra</taxon>
        <taxon>Labyrinthulomycetes</taxon>
        <taxon>Thraustochytrida</taxon>
        <taxon>Thraustochytriidae</taxon>
        <taxon>Aplanochytrium</taxon>
    </lineage>
</organism>
<keyword evidence="5 6" id="KW-0408">Iron</keyword>
<evidence type="ECO:0000256" key="1">
    <source>
        <dbReference type="ARBA" id="ARBA00010617"/>
    </source>
</evidence>
<reference evidence="8" key="1">
    <citation type="submission" date="2021-01" db="EMBL/GenBank/DDBJ databases">
        <authorList>
            <person name="Corre E."/>
            <person name="Pelletier E."/>
            <person name="Niang G."/>
            <person name="Scheremetjew M."/>
            <person name="Finn R."/>
            <person name="Kale V."/>
            <person name="Holt S."/>
            <person name="Cochrane G."/>
            <person name="Meng A."/>
            <person name="Brown T."/>
            <person name="Cohen L."/>
        </authorList>
    </citation>
    <scope>NUCLEOTIDE SEQUENCE</scope>
    <source>
        <strain evidence="8">GSBS06</strain>
    </source>
</reference>
<comment type="similarity">
    <text evidence="1 7">Belongs to the cytochrome P450 family.</text>
</comment>
<keyword evidence="3 6" id="KW-0479">Metal-binding</keyword>
<dbReference type="AlphaFoldDB" id="A0A6S8D9R5"/>
<evidence type="ECO:0000256" key="3">
    <source>
        <dbReference type="ARBA" id="ARBA00022723"/>
    </source>
</evidence>
<dbReference type="GO" id="GO:0016705">
    <property type="term" value="F:oxidoreductase activity, acting on paired donors, with incorporation or reduction of molecular oxygen"/>
    <property type="evidence" value="ECO:0007669"/>
    <property type="project" value="InterPro"/>
</dbReference>
<evidence type="ECO:0000256" key="6">
    <source>
        <dbReference type="PIRSR" id="PIRSR602401-1"/>
    </source>
</evidence>
<evidence type="ECO:0000313" key="9">
    <source>
        <dbReference type="EMBL" id="CAE0439885.1"/>
    </source>
</evidence>
<dbReference type="GO" id="GO:0005506">
    <property type="term" value="F:iron ion binding"/>
    <property type="evidence" value="ECO:0007669"/>
    <property type="project" value="InterPro"/>
</dbReference>
<dbReference type="PRINTS" id="PR00463">
    <property type="entry name" value="EP450I"/>
</dbReference>
<dbReference type="PROSITE" id="PS00086">
    <property type="entry name" value="CYTOCHROME_P450"/>
    <property type="match status" value="1"/>
</dbReference>
<dbReference type="InterPro" id="IPR002401">
    <property type="entry name" value="Cyt_P450_E_grp-I"/>
</dbReference>
<dbReference type="Gene3D" id="1.10.630.10">
    <property type="entry name" value="Cytochrome P450"/>
    <property type="match status" value="1"/>
</dbReference>
<dbReference type="GO" id="GO:0004497">
    <property type="term" value="F:monooxygenase activity"/>
    <property type="evidence" value="ECO:0007669"/>
    <property type="project" value="UniProtKB-KW"/>
</dbReference>
<keyword evidence="4 7" id="KW-0560">Oxidoreductase</keyword>
<protein>
    <recommendedName>
        <fullName evidence="10">Cytochrome P450</fullName>
    </recommendedName>
</protein>
<accession>A0A6S8D9R5</accession>
<dbReference type="EMBL" id="HBIN01013308">
    <property type="protein sequence ID" value="CAE0439885.1"/>
    <property type="molecule type" value="Transcribed_RNA"/>
</dbReference>
<evidence type="ECO:0000256" key="4">
    <source>
        <dbReference type="ARBA" id="ARBA00023002"/>
    </source>
</evidence>
<evidence type="ECO:0008006" key="10">
    <source>
        <dbReference type="Google" id="ProtNLM"/>
    </source>
</evidence>
<dbReference type="PANTHER" id="PTHR24289">
    <property type="entry name" value="STEROID 17-ALPHA-HYDROXYLASE/17,20 LYASE"/>
    <property type="match status" value="1"/>
</dbReference>
<dbReference type="InterPro" id="IPR036396">
    <property type="entry name" value="Cyt_P450_sf"/>
</dbReference>